<dbReference type="PANTHER" id="PTHR44688:SF16">
    <property type="entry name" value="DNA-BINDING TRANSCRIPTIONAL ACTIVATOR DEVR_DOSR"/>
    <property type="match status" value="1"/>
</dbReference>
<dbReference type="PRINTS" id="PR00038">
    <property type="entry name" value="HTHLUXR"/>
</dbReference>
<proteinExistence type="predicted"/>
<protein>
    <submittedName>
        <fullName evidence="8">Response regulator</fullName>
    </submittedName>
</protein>
<dbReference type="PROSITE" id="PS00622">
    <property type="entry name" value="HTH_LUXR_1"/>
    <property type="match status" value="1"/>
</dbReference>
<dbReference type="GO" id="GO:0003677">
    <property type="term" value="F:DNA binding"/>
    <property type="evidence" value="ECO:0007669"/>
    <property type="project" value="UniProtKB-KW"/>
</dbReference>
<dbReference type="SUPFAM" id="SSF52172">
    <property type="entry name" value="CheY-like"/>
    <property type="match status" value="1"/>
</dbReference>
<dbReference type="SMART" id="SM00421">
    <property type="entry name" value="HTH_LUXR"/>
    <property type="match status" value="1"/>
</dbReference>
<keyword evidence="5" id="KW-0597">Phosphoprotein</keyword>
<feature type="modified residue" description="4-aspartylphosphate" evidence="5">
    <location>
        <position position="54"/>
    </location>
</feature>
<dbReference type="CDD" id="cd06170">
    <property type="entry name" value="LuxR_C_like"/>
    <property type="match status" value="1"/>
</dbReference>
<dbReference type="AlphaFoldDB" id="A0A7X2ZAF9"/>
<dbReference type="EMBL" id="WNZX01000008">
    <property type="protein sequence ID" value="MUG71325.1"/>
    <property type="molecule type" value="Genomic_DNA"/>
</dbReference>
<gene>
    <name evidence="8" type="ORF">GNP93_11605</name>
</gene>
<dbReference type="InterPro" id="IPR036388">
    <property type="entry name" value="WH-like_DNA-bd_sf"/>
</dbReference>
<dbReference type="GO" id="GO:0006355">
    <property type="term" value="P:regulation of DNA-templated transcription"/>
    <property type="evidence" value="ECO:0007669"/>
    <property type="project" value="InterPro"/>
</dbReference>
<keyword evidence="4" id="KW-0804">Transcription</keyword>
<accession>A0A7X2ZAF9</accession>
<keyword evidence="9" id="KW-1185">Reference proteome</keyword>
<keyword evidence="1" id="KW-0902">Two-component regulatory system</keyword>
<evidence type="ECO:0000256" key="1">
    <source>
        <dbReference type="ARBA" id="ARBA00023012"/>
    </source>
</evidence>
<evidence type="ECO:0000259" key="7">
    <source>
        <dbReference type="PROSITE" id="PS50110"/>
    </source>
</evidence>
<dbReference type="SMART" id="SM00448">
    <property type="entry name" value="REC"/>
    <property type="match status" value="1"/>
</dbReference>
<reference evidence="8 9" key="1">
    <citation type="submission" date="2019-11" db="EMBL/GenBank/DDBJ databases">
        <title>Draft genome sequences of five Paenibacillus species of dairy origin.</title>
        <authorList>
            <person name="Olajide A.M."/>
            <person name="Chen S."/>
            <person name="Lapointe G."/>
        </authorList>
    </citation>
    <scope>NUCLEOTIDE SEQUENCE [LARGE SCALE GENOMIC DNA]</scope>
    <source>
        <strain evidence="8 9">2CS3</strain>
    </source>
</reference>
<feature type="domain" description="Response regulatory" evidence="7">
    <location>
        <begin position="3"/>
        <end position="117"/>
    </location>
</feature>
<dbReference type="Pfam" id="PF00072">
    <property type="entry name" value="Response_reg"/>
    <property type="match status" value="1"/>
</dbReference>
<comment type="caution">
    <text evidence="8">The sequence shown here is derived from an EMBL/GenBank/DDBJ whole genome shotgun (WGS) entry which is preliminary data.</text>
</comment>
<dbReference type="InterPro" id="IPR011006">
    <property type="entry name" value="CheY-like_superfamily"/>
</dbReference>
<dbReference type="RefSeq" id="WP_155614700.1">
    <property type="nucleotide sequence ID" value="NZ_WNZX01000008.1"/>
</dbReference>
<evidence type="ECO:0000313" key="8">
    <source>
        <dbReference type="EMBL" id="MUG71325.1"/>
    </source>
</evidence>
<dbReference type="InterPro" id="IPR016032">
    <property type="entry name" value="Sig_transdc_resp-reg_C-effctor"/>
</dbReference>
<name>A0A7X2ZAF9_9BACL</name>
<feature type="domain" description="HTH luxR-type" evidence="6">
    <location>
        <begin position="143"/>
        <end position="208"/>
    </location>
</feature>
<sequence>MLRAMIVDDEELSVKWLKKILSESGDVEICQAFFSPLEAYEYVKTNKIDIAFLDISMPEINGISLSSLLLDLDATIDVVFVTAHDNYAIQAFEVSALDYLMKPVTAQRLAKTLDKVRRNNRSGTAGSSMEALRWDQDQAPDTELSLKEILTEQETRILRLIAKGLSNKEIADRLHITGETVKSHIKNVYRKLGINNRVQALQRAEQLKIR</sequence>
<dbReference type="GO" id="GO:0000160">
    <property type="term" value="P:phosphorelay signal transduction system"/>
    <property type="evidence" value="ECO:0007669"/>
    <property type="project" value="UniProtKB-KW"/>
</dbReference>
<dbReference type="InterPro" id="IPR000792">
    <property type="entry name" value="Tscrpt_reg_LuxR_C"/>
</dbReference>
<dbReference type="PANTHER" id="PTHR44688">
    <property type="entry name" value="DNA-BINDING TRANSCRIPTIONAL ACTIVATOR DEVR_DOSR"/>
    <property type="match status" value="1"/>
</dbReference>
<evidence type="ECO:0000256" key="2">
    <source>
        <dbReference type="ARBA" id="ARBA00023015"/>
    </source>
</evidence>
<dbReference type="Gene3D" id="3.40.50.2300">
    <property type="match status" value="1"/>
</dbReference>
<organism evidence="8 9">
    <name type="scientific">Paenibacillus validus</name>
    <dbReference type="NCBI Taxonomy" id="44253"/>
    <lineage>
        <taxon>Bacteria</taxon>
        <taxon>Bacillati</taxon>
        <taxon>Bacillota</taxon>
        <taxon>Bacilli</taxon>
        <taxon>Bacillales</taxon>
        <taxon>Paenibacillaceae</taxon>
        <taxon>Paenibacillus</taxon>
    </lineage>
</organism>
<dbReference type="PROSITE" id="PS50110">
    <property type="entry name" value="RESPONSE_REGULATORY"/>
    <property type="match status" value="1"/>
</dbReference>
<evidence type="ECO:0000313" key="9">
    <source>
        <dbReference type="Proteomes" id="UP000450917"/>
    </source>
</evidence>
<dbReference type="SUPFAM" id="SSF46894">
    <property type="entry name" value="C-terminal effector domain of the bipartite response regulators"/>
    <property type="match status" value="1"/>
</dbReference>
<evidence type="ECO:0000256" key="5">
    <source>
        <dbReference type="PROSITE-ProRule" id="PRU00169"/>
    </source>
</evidence>
<keyword evidence="3" id="KW-0238">DNA-binding</keyword>
<dbReference type="Proteomes" id="UP000450917">
    <property type="component" value="Unassembled WGS sequence"/>
</dbReference>
<evidence type="ECO:0000259" key="6">
    <source>
        <dbReference type="PROSITE" id="PS50043"/>
    </source>
</evidence>
<evidence type="ECO:0000256" key="4">
    <source>
        <dbReference type="ARBA" id="ARBA00023163"/>
    </source>
</evidence>
<dbReference type="InterPro" id="IPR001789">
    <property type="entry name" value="Sig_transdc_resp-reg_receiver"/>
</dbReference>
<dbReference type="Pfam" id="PF00196">
    <property type="entry name" value="GerE"/>
    <property type="match status" value="1"/>
</dbReference>
<keyword evidence="2" id="KW-0805">Transcription regulation</keyword>
<dbReference type="PROSITE" id="PS50043">
    <property type="entry name" value="HTH_LUXR_2"/>
    <property type="match status" value="1"/>
</dbReference>
<dbReference type="Gene3D" id="1.10.10.10">
    <property type="entry name" value="Winged helix-like DNA-binding domain superfamily/Winged helix DNA-binding domain"/>
    <property type="match status" value="1"/>
</dbReference>
<evidence type="ECO:0000256" key="3">
    <source>
        <dbReference type="ARBA" id="ARBA00023125"/>
    </source>
</evidence>